<keyword evidence="1" id="KW-0812">Transmembrane</keyword>
<proteinExistence type="predicted"/>
<dbReference type="AlphaFoldDB" id="A0A1S1QP54"/>
<keyword evidence="1" id="KW-1133">Transmembrane helix</keyword>
<feature type="transmembrane region" description="Helical" evidence="1">
    <location>
        <begin position="12"/>
        <end position="45"/>
    </location>
</feature>
<accession>A0A1S1QP54</accession>
<dbReference type="RefSeq" id="WP_071062234.1">
    <property type="nucleotide sequence ID" value="NZ_MAXA01000133.1"/>
</dbReference>
<evidence type="ECO:0000313" key="3">
    <source>
        <dbReference type="Proteomes" id="UP000179769"/>
    </source>
</evidence>
<organism evidence="2 3">
    <name type="scientific">Parafrankia soli</name>
    <dbReference type="NCBI Taxonomy" id="2599596"/>
    <lineage>
        <taxon>Bacteria</taxon>
        <taxon>Bacillati</taxon>
        <taxon>Actinomycetota</taxon>
        <taxon>Actinomycetes</taxon>
        <taxon>Frankiales</taxon>
        <taxon>Frankiaceae</taxon>
        <taxon>Parafrankia</taxon>
    </lineage>
</organism>
<keyword evidence="3" id="KW-1185">Reference proteome</keyword>
<evidence type="ECO:0000313" key="2">
    <source>
        <dbReference type="EMBL" id="OHV34892.1"/>
    </source>
</evidence>
<name>A0A1S1QP54_9ACTN</name>
<gene>
    <name evidence="2" type="ORF">BBK14_33520</name>
</gene>
<sequence length="119" mass="11610">MTIVWVRSRAAALVPLVIIVAVCVVDIVGGPDFVIIALVVMAPLLAASVVGPRLTGVYALAALAGAGAVEIANQVVDPGAGGGQVARVIRLAGIALGGGIAVLQSLNGQGLATAVLGPR</sequence>
<protein>
    <submittedName>
        <fullName evidence="2">Uncharacterized protein</fullName>
    </submittedName>
</protein>
<comment type="caution">
    <text evidence="2">The sequence shown here is derived from an EMBL/GenBank/DDBJ whole genome shotgun (WGS) entry which is preliminary data.</text>
</comment>
<dbReference type="EMBL" id="MAXA01000133">
    <property type="protein sequence ID" value="OHV34892.1"/>
    <property type="molecule type" value="Genomic_DNA"/>
</dbReference>
<dbReference type="Proteomes" id="UP000179769">
    <property type="component" value="Unassembled WGS sequence"/>
</dbReference>
<evidence type="ECO:0000256" key="1">
    <source>
        <dbReference type="SAM" id="Phobius"/>
    </source>
</evidence>
<keyword evidence="1" id="KW-0472">Membrane</keyword>
<reference evidence="3" key="1">
    <citation type="submission" date="2016-07" db="EMBL/GenBank/DDBJ databases">
        <title>Frankia sp. NRRL B-16219 Genome sequencing.</title>
        <authorList>
            <person name="Ghodhbane-Gtari F."/>
            <person name="Swanson E."/>
            <person name="Gueddou A."/>
            <person name="Louati M."/>
            <person name="Nouioui I."/>
            <person name="Hezbri K."/>
            <person name="Abebe-Akele F."/>
            <person name="Simpson S."/>
            <person name="Morris K."/>
            <person name="Thomas K."/>
            <person name="Gtari M."/>
            <person name="Tisa L.S."/>
        </authorList>
    </citation>
    <scope>NUCLEOTIDE SEQUENCE [LARGE SCALE GENOMIC DNA]</scope>
    <source>
        <strain evidence="3">NRRL B-16219</strain>
    </source>
</reference>